<organism evidence="1 2">
    <name type="scientific">Xylaria bambusicola</name>
    <dbReference type="NCBI Taxonomy" id="326684"/>
    <lineage>
        <taxon>Eukaryota</taxon>
        <taxon>Fungi</taxon>
        <taxon>Dikarya</taxon>
        <taxon>Ascomycota</taxon>
        <taxon>Pezizomycotina</taxon>
        <taxon>Sordariomycetes</taxon>
        <taxon>Xylariomycetidae</taxon>
        <taxon>Xylariales</taxon>
        <taxon>Xylariaceae</taxon>
        <taxon>Xylaria</taxon>
    </lineage>
</organism>
<accession>A0AAN7ZCW2</accession>
<name>A0AAN7ZCW2_9PEZI</name>
<dbReference type="AlphaFoldDB" id="A0AAN7ZCW2"/>
<keyword evidence="2" id="KW-1185">Reference proteome</keyword>
<evidence type="ECO:0000313" key="1">
    <source>
        <dbReference type="EMBL" id="KAK5635346.1"/>
    </source>
</evidence>
<dbReference type="EMBL" id="JAWHQM010000051">
    <property type="protein sequence ID" value="KAK5635346.1"/>
    <property type="molecule type" value="Genomic_DNA"/>
</dbReference>
<sequence length="110" mass="11985">MASEMKRNGLEFPLPLSCRCLKQPAPLYAPKGGHNITASFTIDGAQRQFIDQLTSAQKEFTSRRATLNYEDSNGLLRPIHITLHCQNDITISGSLNVPVEPVSQVGGSGM</sequence>
<proteinExistence type="predicted"/>
<protein>
    <submittedName>
        <fullName evidence="1">Uncharacterized protein</fullName>
    </submittedName>
</protein>
<dbReference type="Proteomes" id="UP001305414">
    <property type="component" value="Unassembled WGS sequence"/>
</dbReference>
<gene>
    <name evidence="1" type="ORF">RRF57_011058</name>
</gene>
<comment type="caution">
    <text evidence="1">The sequence shown here is derived from an EMBL/GenBank/DDBJ whole genome shotgun (WGS) entry which is preliminary data.</text>
</comment>
<reference evidence="1 2" key="1">
    <citation type="submission" date="2023-10" db="EMBL/GenBank/DDBJ databases">
        <title>Draft genome sequence of Xylaria bambusicola isolate GMP-LS, the root and basal stem rot pathogen of sugarcane in Indonesia.</title>
        <authorList>
            <person name="Selvaraj P."/>
            <person name="Muralishankar V."/>
            <person name="Muruganantham S."/>
            <person name="Sp S."/>
            <person name="Haryani S."/>
            <person name="Lau K.J.X."/>
            <person name="Naqvi N.I."/>
        </authorList>
    </citation>
    <scope>NUCLEOTIDE SEQUENCE [LARGE SCALE GENOMIC DNA]</scope>
    <source>
        <strain evidence="1">GMP-LS</strain>
    </source>
</reference>
<evidence type="ECO:0000313" key="2">
    <source>
        <dbReference type="Proteomes" id="UP001305414"/>
    </source>
</evidence>